<evidence type="ECO:0000313" key="2">
    <source>
        <dbReference type="EMBL" id="VDM92779.1"/>
    </source>
</evidence>
<dbReference type="AlphaFoldDB" id="A0A3P7JVQ3"/>
<organism evidence="2 3">
    <name type="scientific">Litomosoides sigmodontis</name>
    <name type="common">Filarial nematode worm</name>
    <dbReference type="NCBI Taxonomy" id="42156"/>
    <lineage>
        <taxon>Eukaryota</taxon>
        <taxon>Metazoa</taxon>
        <taxon>Ecdysozoa</taxon>
        <taxon>Nematoda</taxon>
        <taxon>Chromadorea</taxon>
        <taxon>Rhabditida</taxon>
        <taxon>Spirurina</taxon>
        <taxon>Spiruromorpha</taxon>
        <taxon>Filarioidea</taxon>
        <taxon>Onchocercidae</taxon>
        <taxon>Litomosoides</taxon>
    </lineage>
</organism>
<name>A0A3P7JVQ3_LITSI</name>
<sequence length="107" mass="11711">MLSSSSILTSSLSPAASMATAVEAEELRETHGKMEMSSGTISPPLFVIPITPISTSPTLMPSFTSYDTSHHESNFDHNDVKYQCCHGYMHITVSLNFIFKYLAVGNH</sequence>
<feature type="compositionally biased region" description="Low complexity" evidence="1">
    <location>
        <begin position="1"/>
        <end position="13"/>
    </location>
</feature>
<keyword evidence="3" id="KW-1185">Reference proteome</keyword>
<dbReference type="OrthoDB" id="5792724at2759"/>
<protein>
    <submittedName>
        <fullName evidence="2">Uncharacterized protein</fullName>
    </submittedName>
</protein>
<evidence type="ECO:0000256" key="1">
    <source>
        <dbReference type="SAM" id="MobiDB-lite"/>
    </source>
</evidence>
<reference evidence="2 3" key="1">
    <citation type="submission" date="2018-08" db="EMBL/GenBank/DDBJ databases">
        <authorList>
            <person name="Laetsch R D."/>
            <person name="Stevens L."/>
            <person name="Kumar S."/>
            <person name="Blaxter L. M."/>
        </authorList>
    </citation>
    <scope>NUCLEOTIDE SEQUENCE [LARGE SCALE GENOMIC DNA]</scope>
</reference>
<dbReference type="Proteomes" id="UP000277928">
    <property type="component" value="Unassembled WGS sequence"/>
</dbReference>
<proteinExistence type="predicted"/>
<feature type="region of interest" description="Disordered" evidence="1">
    <location>
        <begin position="1"/>
        <end position="38"/>
    </location>
</feature>
<dbReference type="EMBL" id="UYRX01002127">
    <property type="protein sequence ID" value="VDM92779.1"/>
    <property type="molecule type" value="Genomic_DNA"/>
</dbReference>
<feature type="compositionally biased region" description="Basic and acidic residues" evidence="1">
    <location>
        <begin position="25"/>
        <end position="34"/>
    </location>
</feature>
<accession>A0A3P7JVQ3</accession>
<evidence type="ECO:0000313" key="3">
    <source>
        <dbReference type="Proteomes" id="UP000277928"/>
    </source>
</evidence>
<gene>
    <name evidence="2" type="ORF">NLS_LOCUS9920</name>
</gene>